<feature type="transmembrane region" description="Helical" evidence="1">
    <location>
        <begin position="73"/>
        <end position="91"/>
    </location>
</feature>
<comment type="caution">
    <text evidence="2">The sequence shown here is derived from an EMBL/GenBank/DDBJ whole genome shotgun (WGS) entry which is preliminary data.</text>
</comment>
<evidence type="ECO:0000313" key="3">
    <source>
        <dbReference type="Proteomes" id="UP000078516"/>
    </source>
</evidence>
<evidence type="ECO:0000313" key="2">
    <source>
        <dbReference type="EMBL" id="OAQ54937.1"/>
    </source>
</evidence>
<dbReference type="EMBL" id="LWMN01000017">
    <property type="protein sequence ID" value="OAQ54937.1"/>
    <property type="molecule type" value="Genomic_DNA"/>
</dbReference>
<protein>
    <submittedName>
        <fullName evidence="2">Uncharacterized protein</fullName>
    </submittedName>
</protein>
<dbReference type="Proteomes" id="UP000078516">
    <property type="component" value="Unassembled WGS sequence"/>
</dbReference>
<keyword evidence="3" id="KW-1185">Reference proteome</keyword>
<proteinExistence type="predicted"/>
<keyword evidence="1" id="KW-0812">Transmembrane</keyword>
<evidence type="ECO:0000256" key="1">
    <source>
        <dbReference type="SAM" id="Phobius"/>
    </source>
</evidence>
<reference evidence="2 3" key="1">
    <citation type="submission" date="2016-04" db="EMBL/GenBank/DDBJ databases">
        <title>Draft genome of an Enterococcus thailandicus strain isolated from bovine feces.</title>
        <authorList>
            <person name="Beukers A.G."/>
            <person name="Zaheer R."/>
            <person name="Goji N."/>
            <person name="Cook S.R."/>
            <person name="Amoako K."/>
            <person name="Chaves A.V."/>
            <person name="Ward M.P."/>
            <person name="Mcallister T.A."/>
        </authorList>
    </citation>
    <scope>NUCLEOTIDE SEQUENCE [LARGE SCALE GENOMIC DNA]</scope>
    <source>
        <strain evidence="2 3">F0711D 46</strain>
    </source>
</reference>
<gene>
    <name evidence="2" type="ORF">A6E74_11230</name>
</gene>
<keyword evidence="1" id="KW-0472">Membrane</keyword>
<keyword evidence="1" id="KW-1133">Transmembrane helix</keyword>
<dbReference type="AlphaFoldDB" id="A0A179ENY9"/>
<sequence length="249" mass="29346">MNFTRKDKHQIKEDVFRLLDQQEATKKDQDLQFLETEMAKLFIANATDDAVEPERYIGKWIFDEFQSLDETAGIGYFVFISAVGFIPGVLVKQNQEVQTKAWPALFSVIGTENVIQKIQAAYYKSSFIAHSKLMNSYYNQLMLVARPGKIPQTFTYTQQKNLHEDVLYSRDLSELPQTEQVRLHQLLNTKPVSWNFFQALDDKKKLISTNYWEVFVTRNRWLKEKKVADQQIEFVQLKKEKLYYGLYSR</sequence>
<organism evidence="2 3">
    <name type="scientific">Enterococcus thailandicus</name>
    <dbReference type="NCBI Taxonomy" id="417368"/>
    <lineage>
        <taxon>Bacteria</taxon>
        <taxon>Bacillati</taxon>
        <taxon>Bacillota</taxon>
        <taxon>Bacilli</taxon>
        <taxon>Lactobacillales</taxon>
        <taxon>Enterococcaceae</taxon>
        <taxon>Enterococcus</taxon>
    </lineage>
</organism>
<name>A0A179ENY9_ENTTH</name>
<dbReference type="RefSeq" id="WP_067485367.1">
    <property type="nucleotide sequence ID" value="NZ_JBKIZR010000014.1"/>
</dbReference>
<accession>A0A179ENY9</accession>